<name>A0AAN8W2Y9_9MAGN</name>
<proteinExistence type="inferred from homology"/>
<evidence type="ECO:0000256" key="3">
    <source>
        <dbReference type="ARBA" id="ARBA00022448"/>
    </source>
</evidence>
<dbReference type="EMBL" id="JBAMMX010000003">
    <property type="protein sequence ID" value="KAK6945095.1"/>
    <property type="molecule type" value="Genomic_DNA"/>
</dbReference>
<dbReference type="AlphaFoldDB" id="A0AAN8W2Y9"/>
<feature type="non-terminal residue" evidence="5">
    <location>
        <position position="455"/>
    </location>
</feature>
<feature type="non-terminal residue" evidence="5">
    <location>
        <position position="1"/>
    </location>
</feature>
<evidence type="ECO:0000256" key="4">
    <source>
        <dbReference type="ARBA" id="ARBA00023242"/>
    </source>
</evidence>
<evidence type="ECO:0000313" key="5">
    <source>
        <dbReference type="EMBL" id="KAK6945095.1"/>
    </source>
</evidence>
<comment type="caution">
    <text evidence="5">The sequence shown here is derived from an EMBL/GenBank/DDBJ whole genome shotgun (WGS) entry which is preliminary data.</text>
</comment>
<evidence type="ECO:0000256" key="1">
    <source>
        <dbReference type="ARBA" id="ARBA00004123"/>
    </source>
</evidence>
<evidence type="ECO:0000256" key="2">
    <source>
        <dbReference type="ARBA" id="ARBA00005892"/>
    </source>
</evidence>
<dbReference type="InterPro" id="IPR021827">
    <property type="entry name" value="Nup186/Nup192/Nup205"/>
</dbReference>
<dbReference type="PANTHER" id="PTHR31344">
    <property type="entry name" value="NUCLEAR PORE COMPLEX PROTEIN NUP205"/>
    <property type="match status" value="1"/>
</dbReference>
<evidence type="ECO:0000313" key="6">
    <source>
        <dbReference type="Proteomes" id="UP001370490"/>
    </source>
</evidence>
<dbReference type="GO" id="GO:0005643">
    <property type="term" value="C:nuclear pore"/>
    <property type="evidence" value="ECO:0007669"/>
    <property type="project" value="InterPro"/>
</dbReference>
<protein>
    <submittedName>
        <fullName evidence="5">Nucleoporin Nup186/Nup192/Nup205</fullName>
    </submittedName>
</protein>
<dbReference type="Proteomes" id="UP001370490">
    <property type="component" value="Unassembled WGS sequence"/>
</dbReference>
<keyword evidence="4" id="KW-0539">Nucleus</keyword>
<comment type="subcellular location">
    <subcellularLocation>
        <location evidence="1">Nucleus</location>
    </subcellularLocation>
</comment>
<keyword evidence="6" id="KW-1185">Reference proteome</keyword>
<organism evidence="5 6">
    <name type="scientific">Dillenia turbinata</name>
    <dbReference type="NCBI Taxonomy" id="194707"/>
    <lineage>
        <taxon>Eukaryota</taxon>
        <taxon>Viridiplantae</taxon>
        <taxon>Streptophyta</taxon>
        <taxon>Embryophyta</taxon>
        <taxon>Tracheophyta</taxon>
        <taxon>Spermatophyta</taxon>
        <taxon>Magnoliopsida</taxon>
        <taxon>eudicotyledons</taxon>
        <taxon>Gunneridae</taxon>
        <taxon>Pentapetalae</taxon>
        <taxon>Dilleniales</taxon>
        <taxon>Dilleniaceae</taxon>
        <taxon>Dillenia</taxon>
    </lineage>
</organism>
<sequence>VLELLEVVQFKCPDTTMKSSQGTSNFKYDLLAQDVLGNPATPGKGGIYYYSERGDRLIDLTSFRDNLWQKCNALSPQLRSTNTEAELNEIKDTIQQLLRWGWKYNKNLEEQAAQLHMLTGWSQLVEVSASRRISCLENRSEVLIQVLDASLSASASPDCSLKMALILSQVALTCMAKLRDERFLCPGAVNSDTVTFLDIMTVKRLPNGACHSILFNLIMAILRTESSEALRRRQYALLLSYFQYCEHMLDPDVPTTVLQFLLHDDQDGEDLDLQKVDKEQAEMARANFSILKKEAQAILDLVIKDATQGSEAGKTLSLYVLDTLICIDHERFFLGQLQSRGFLRSCFVNITNNSYQGHGRALDSLQRTCTLEATLALLLRISHKYGKTGAQVLFSMGALEHVASCRLDNVQGSLRQVESRFRRDGGLDKPRTVVAPVLRLVFSLTSLIDTSDFFE</sequence>
<comment type="similarity">
    <text evidence="2">Belongs to the NUP186/NUP192/NUP205 family.</text>
</comment>
<reference evidence="5 6" key="1">
    <citation type="submission" date="2023-12" db="EMBL/GenBank/DDBJ databases">
        <title>A high-quality genome assembly for Dillenia turbinata (Dilleniales).</title>
        <authorList>
            <person name="Chanderbali A."/>
        </authorList>
    </citation>
    <scope>NUCLEOTIDE SEQUENCE [LARGE SCALE GENOMIC DNA]</scope>
    <source>
        <strain evidence="5">LSX21</strain>
        <tissue evidence="5">Leaf</tissue>
    </source>
</reference>
<dbReference type="Pfam" id="PF11894">
    <property type="entry name" value="Nup192"/>
    <property type="match status" value="1"/>
</dbReference>
<keyword evidence="3" id="KW-0813">Transport</keyword>
<accession>A0AAN8W2Y9</accession>
<dbReference type="PANTHER" id="PTHR31344:SF0">
    <property type="entry name" value="NUCLEAR PORE COMPLEX PROTEIN NUP205"/>
    <property type="match status" value="1"/>
</dbReference>
<gene>
    <name evidence="5" type="ORF">RJ641_026197</name>
</gene>